<protein>
    <submittedName>
        <fullName evidence="3">Mannose-1-phosphate guanylyltransferase</fullName>
        <ecNumber evidence="3">2.7.7.13</ecNumber>
    </submittedName>
</protein>
<evidence type="ECO:0000313" key="4">
    <source>
        <dbReference type="Proteomes" id="UP001519289"/>
    </source>
</evidence>
<dbReference type="InterPro" id="IPR029044">
    <property type="entry name" value="Nucleotide-diphossugar_trans"/>
</dbReference>
<comment type="caution">
    <text evidence="3">The sequence shown here is derived from an EMBL/GenBank/DDBJ whole genome shotgun (WGS) entry which is preliminary data.</text>
</comment>
<gene>
    <name evidence="3" type="ORF">J2Z79_003006</name>
</gene>
<dbReference type="EMBL" id="JAGGLG010000030">
    <property type="protein sequence ID" value="MBP2019564.1"/>
    <property type="molecule type" value="Genomic_DNA"/>
</dbReference>
<name>A0ABS4JYP0_9FIRM</name>
<dbReference type="Pfam" id="PF22640">
    <property type="entry name" value="ManC_GMP_beta-helix"/>
    <property type="match status" value="1"/>
</dbReference>
<proteinExistence type="predicted"/>
<dbReference type="PANTHER" id="PTHR46390:SF1">
    <property type="entry name" value="MANNOSE-1-PHOSPHATE GUANYLYLTRANSFERASE"/>
    <property type="match status" value="1"/>
</dbReference>
<dbReference type="Pfam" id="PF00483">
    <property type="entry name" value="NTP_transferase"/>
    <property type="match status" value="1"/>
</dbReference>
<keyword evidence="4" id="KW-1185">Reference proteome</keyword>
<sequence>MTDAWQDVRVVLLAGGRGERFWPRSTEARPKQFLQVDGKESLLRATFTRAAMLTAPESIYVVTHERYADLVRQELPALPEANLILEPCARNTAAALGLAARRLGPDSVIVAMPSDHHITGPARFRVTLQAAVEVARHGYLVAIGIPPTRPETGYGYIRRGAPLELPTVLPAFRVDRFAEKPDRATAEQYLESGEYAWNSGILVARADVLDQEIGRHMPELHAVLEQVQWAAPLPPGLAGQFAGLPGTSVDKGVLERSDRVAVVPGHFGWNDVGDWAALSRLLPLDENGNAVIGEVLLQDARRVVVHGGDRLVVLLGVSDLIVVDTPKVLLVCAREQAQEVRQVARIGAAFADALFACGDAEDLRGGPPCPA</sequence>
<keyword evidence="3" id="KW-0808">Transferase</keyword>
<dbReference type="CDD" id="cd02509">
    <property type="entry name" value="GDP-M1P_Guanylyltransferase"/>
    <property type="match status" value="1"/>
</dbReference>
<accession>A0ABS4JYP0</accession>
<dbReference type="Gene3D" id="3.90.550.10">
    <property type="entry name" value="Spore Coat Polysaccharide Biosynthesis Protein SpsA, Chain A"/>
    <property type="match status" value="1"/>
</dbReference>
<organism evidence="3 4">
    <name type="scientific">Symbiobacterium terraclitae</name>
    <dbReference type="NCBI Taxonomy" id="557451"/>
    <lineage>
        <taxon>Bacteria</taxon>
        <taxon>Bacillati</taxon>
        <taxon>Bacillota</taxon>
        <taxon>Clostridia</taxon>
        <taxon>Eubacteriales</taxon>
        <taxon>Symbiobacteriaceae</taxon>
        <taxon>Symbiobacterium</taxon>
    </lineage>
</organism>
<feature type="domain" description="MannoseP isomerase/GMP-like beta-helix" evidence="2">
    <location>
        <begin position="294"/>
        <end position="343"/>
    </location>
</feature>
<dbReference type="GO" id="GO:0004475">
    <property type="term" value="F:mannose-1-phosphate guanylyltransferase (GTP) activity"/>
    <property type="evidence" value="ECO:0007669"/>
    <property type="project" value="UniProtKB-EC"/>
</dbReference>
<dbReference type="InterPro" id="IPR049577">
    <property type="entry name" value="GMPP_N"/>
</dbReference>
<dbReference type="EC" id="2.7.7.13" evidence="3"/>
<evidence type="ECO:0000259" key="2">
    <source>
        <dbReference type="Pfam" id="PF22640"/>
    </source>
</evidence>
<dbReference type="RefSeq" id="WP_209467666.1">
    <property type="nucleotide sequence ID" value="NZ_JAGGLG010000030.1"/>
</dbReference>
<dbReference type="SUPFAM" id="SSF53448">
    <property type="entry name" value="Nucleotide-diphospho-sugar transferases"/>
    <property type="match status" value="1"/>
</dbReference>
<dbReference type="SUPFAM" id="SSF159283">
    <property type="entry name" value="Guanosine diphospho-D-mannose pyrophosphorylase/mannose-6-phosphate isomerase linker domain"/>
    <property type="match status" value="1"/>
</dbReference>
<dbReference type="InterPro" id="IPR054566">
    <property type="entry name" value="ManC/GMP-like_b-helix"/>
</dbReference>
<feature type="domain" description="Nucleotidyl transferase" evidence="1">
    <location>
        <begin position="10"/>
        <end position="280"/>
    </location>
</feature>
<dbReference type="InterPro" id="IPR005835">
    <property type="entry name" value="NTP_transferase_dom"/>
</dbReference>
<dbReference type="InterPro" id="IPR051161">
    <property type="entry name" value="Mannose-6P_isomerase_type2"/>
</dbReference>
<evidence type="ECO:0000259" key="1">
    <source>
        <dbReference type="Pfam" id="PF00483"/>
    </source>
</evidence>
<evidence type="ECO:0000313" key="3">
    <source>
        <dbReference type="EMBL" id="MBP2019564.1"/>
    </source>
</evidence>
<reference evidence="3 4" key="1">
    <citation type="submission" date="2021-03" db="EMBL/GenBank/DDBJ databases">
        <title>Genomic Encyclopedia of Type Strains, Phase IV (KMG-IV): sequencing the most valuable type-strain genomes for metagenomic binning, comparative biology and taxonomic classification.</title>
        <authorList>
            <person name="Goeker M."/>
        </authorList>
    </citation>
    <scope>NUCLEOTIDE SEQUENCE [LARGE SCALE GENOMIC DNA]</scope>
    <source>
        <strain evidence="3 4">DSM 27138</strain>
    </source>
</reference>
<dbReference type="Proteomes" id="UP001519289">
    <property type="component" value="Unassembled WGS sequence"/>
</dbReference>
<dbReference type="PANTHER" id="PTHR46390">
    <property type="entry name" value="MANNOSE-1-PHOSPHATE GUANYLYLTRANSFERASE"/>
    <property type="match status" value="1"/>
</dbReference>
<keyword evidence="3" id="KW-0548">Nucleotidyltransferase</keyword>